<dbReference type="FunFam" id="1.10.1060.10:FF:000003">
    <property type="entry name" value="Succinate dehydrogenase iron-sulfur subunit"/>
    <property type="match status" value="1"/>
</dbReference>
<dbReference type="Pfam" id="PF13085">
    <property type="entry name" value="Fer2_3"/>
    <property type="match status" value="1"/>
</dbReference>
<evidence type="ECO:0000313" key="14">
    <source>
        <dbReference type="EMBL" id="BAC09306.1"/>
    </source>
</evidence>
<dbReference type="NCBIfam" id="TIGR00384">
    <property type="entry name" value="dhsB"/>
    <property type="match status" value="1"/>
</dbReference>
<dbReference type="AlphaFoldDB" id="Q8DI38"/>
<dbReference type="PANTHER" id="PTHR11921:SF29">
    <property type="entry name" value="SUCCINATE DEHYDROGENASE [UBIQUINONE] IRON-SULFUR SUBUNIT, MITOCHONDRIAL"/>
    <property type="match status" value="1"/>
</dbReference>
<comment type="catalytic activity">
    <reaction evidence="11">
        <text>a menaquinone + succinate = a menaquinol + fumarate</text>
        <dbReference type="Rhea" id="RHEA:27834"/>
        <dbReference type="Rhea" id="RHEA-COMP:9537"/>
        <dbReference type="Rhea" id="RHEA-COMP:9539"/>
        <dbReference type="ChEBI" id="CHEBI:16374"/>
        <dbReference type="ChEBI" id="CHEBI:18151"/>
        <dbReference type="ChEBI" id="CHEBI:29806"/>
        <dbReference type="ChEBI" id="CHEBI:30031"/>
        <dbReference type="EC" id="1.3.5.1"/>
    </reaction>
</comment>
<comment type="cofactor">
    <cofactor evidence="11">
        <name>[3Fe-4S] cluster</name>
        <dbReference type="ChEBI" id="CHEBI:21137"/>
    </cofactor>
    <text evidence="11">Binds 1 [3Fe-4S] cluster.</text>
</comment>
<dbReference type="SUPFAM" id="SSF54292">
    <property type="entry name" value="2Fe-2S ferredoxin-like"/>
    <property type="match status" value="1"/>
</dbReference>
<dbReference type="GO" id="GO:0006099">
    <property type="term" value="P:tricarboxylic acid cycle"/>
    <property type="evidence" value="ECO:0007669"/>
    <property type="project" value="UniProtKB-KW"/>
</dbReference>
<dbReference type="NCBIfam" id="NF009227">
    <property type="entry name" value="PRK12577.1"/>
    <property type="match status" value="1"/>
</dbReference>
<dbReference type="EMBL" id="BA000039">
    <property type="protein sequence ID" value="BAC09306.1"/>
    <property type="molecule type" value="Genomic_DNA"/>
</dbReference>
<dbReference type="Pfam" id="PF13183">
    <property type="entry name" value="Fer4_8"/>
    <property type="match status" value="1"/>
</dbReference>
<dbReference type="InterPro" id="IPR025192">
    <property type="entry name" value="Succ_DH/fum_Rdtase_N"/>
</dbReference>
<dbReference type="GO" id="GO:0022904">
    <property type="term" value="P:respiratory electron transport chain"/>
    <property type="evidence" value="ECO:0007669"/>
    <property type="project" value="TreeGrafter"/>
</dbReference>
<dbReference type="InterPro" id="IPR050573">
    <property type="entry name" value="SDH/FRD_Iron-Sulfur"/>
</dbReference>
<comment type="cofactor">
    <cofactor evidence="11">
        <name>[4Fe-4S] cluster</name>
        <dbReference type="ChEBI" id="CHEBI:49883"/>
    </cofactor>
    <text evidence="11">Binds 1 [4Fe-4S] cluster.</text>
</comment>
<dbReference type="PANTHER" id="PTHR11921">
    <property type="entry name" value="SUCCINATE DEHYDROGENASE IRON-SULFUR PROTEIN"/>
    <property type="match status" value="1"/>
</dbReference>
<evidence type="ECO:0000256" key="3">
    <source>
        <dbReference type="ARBA" id="ARBA00022485"/>
    </source>
</evidence>
<dbReference type="GO" id="GO:0051539">
    <property type="term" value="F:4 iron, 4 sulfur cluster binding"/>
    <property type="evidence" value="ECO:0007669"/>
    <property type="project" value="UniProtKB-KW"/>
</dbReference>
<evidence type="ECO:0000256" key="9">
    <source>
        <dbReference type="ARBA" id="ARBA00023014"/>
    </source>
</evidence>
<comment type="similarity">
    <text evidence="2 11">Belongs to the succinate dehydrogenase/fumarate reductase iron-sulfur protein family.</text>
</comment>
<comment type="pathway">
    <text evidence="1">Carbohydrate metabolism; tricarboxylic acid cycle.</text>
</comment>
<evidence type="ECO:0000259" key="13">
    <source>
        <dbReference type="PROSITE" id="PS51379"/>
    </source>
</evidence>
<dbReference type="InterPro" id="IPR004489">
    <property type="entry name" value="Succ_DH/fum_Rdtase_Fe-S"/>
</dbReference>
<dbReference type="InterPro" id="IPR012675">
    <property type="entry name" value="Beta-grasp_dom_sf"/>
</dbReference>
<sequence length="338" mass="37139">MTIQLRIRRQGPDKNAYWQTFELEIDPSLTILDALIQIKESQDGSLSCRKNCRNTICGSCAMTINGRSALACQQSILAELANSPVPNQIAIAPLGNLPVLKDLVVDMSDFWQKLSAVNPYVSTAARQVPEREFLQSPSDRAKLNASGNCILCGACYGACNAVEVNPAFVGPHALAKAARLVADTRDSDTDQRLDQYNTATSGVWGCTRCFNCNTVCPVGVQPLDRISEIKQAILARSGEATHNQDRPLRHRQVLLELVKEGGWVDERQFGLRVVGNGFRDVGGVMSLVPLGWRLLRRGKFPLRFEKSAGQAQIKAVVTALQQKQPYSKIEAKKKGMKC</sequence>
<dbReference type="EC" id="1.3.5.1" evidence="11"/>
<evidence type="ECO:0000256" key="10">
    <source>
        <dbReference type="ARBA" id="ARBA00023291"/>
    </source>
</evidence>
<dbReference type="NCBIfam" id="NF004616">
    <property type="entry name" value="PRK05950.1"/>
    <property type="match status" value="1"/>
</dbReference>
<protein>
    <recommendedName>
        <fullName evidence="11">Fumarate reductase iron-sulfur subunit</fullName>
        <ecNumber evidence="11">1.3.5.1</ecNumber>
    </recommendedName>
</protein>
<dbReference type="GO" id="GO:0051537">
    <property type="term" value="F:2 iron, 2 sulfur cluster binding"/>
    <property type="evidence" value="ECO:0007669"/>
    <property type="project" value="UniProtKB-KW"/>
</dbReference>
<dbReference type="KEGG" id="tel:tlr1754"/>
<feature type="domain" description="2Fe-2S ferredoxin-type" evidence="12">
    <location>
        <begin position="3"/>
        <end position="88"/>
    </location>
</feature>
<dbReference type="GO" id="GO:0051538">
    <property type="term" value="F:3 iron, 4 sulfur cluster binding"/>
    <property type="evidence" value="ECO:0007669"/>
    <property type="project" value="UniProtKB-KW"/>
</dbReference>
<dbReference type="CDD" id="cd00207">
    <property type="entry name" value="fer2"/>
    <property type="match status" value="1"/>
</dbReference>
<proteinExistence type="inferred from homology"/>
<reference evidence="14 15" key="1">
    <citation type="journal article" date="2002" name="DNA Res.">
        <title>Complete genome structure of the thermophilic cyanobacterium Thermosynechococcus elongatus BP-1.</title>
        <authorList>
            <person name="Nakamura Y."/>
            <person name="Kaneko T."/>
            <person name="Sato S."/>
            <person name="Ikeuchi M."/>
            <person name="Katoh H."/>
            <person name="Sasamoto S."/>
            <person name="Watanabe A."/>
            <person name="Iriguchi M."/>
            <person name="Kawashima K."/>
            <person name="Kimura T."/>
            <person name="Kishida Y."/>
            <person name="Kiyokawa C."/>
            <person name="Kohara M."/>
            <person name="Matsumoto M."/>
            <person name="Matsuno A."/>
            <person name="Nakazaki N."/>
            <person name="Shimpo S."/>
            <person name="Sugimoto M."/>
            <person name="Takeuchi C."/>
            <person name="Yamada M."/>
            <person name="Tabata S."/>
        </authorList>
    </citation>
    <scope>NUCLEOTIDE SEQUENCE [LARGE SCALE GENOMIC DNA]</scope>
    <source>
        <strain evidence="15">IAM M-273 / NIES-2133 / BP-1</strain>
    </source>
</reference>
<evidence type="ECO:0000256" key="4">
    <source>
        <dbReference type="ARBA" id="ARBA00022532"/>
    </source>
</evidence>
<evidence type="ECO:0000256" key="1">
    <source>
        <dbReference type="ARBA" id="ARBA00005163"/>
    </source>
</evidence>
<dbReference type="InterPro" id="IPR017896">
    <property type="entry name" value="4Fe4S_Fe-S-bd"/>
</dbReference>
<dbReference type="InterPro" id="IPR017900">
    <property type="entry name" value="4Fe4S_Fe_S_CS"/>
</dbReference>
<dbReference type="STRING" id="197221.gene:10748359"/>
<keyword evidence="6 11" id="KW-0479">Metal-binding</keyword>
<accession>Q8DI38</accession>
<dbReference type="RefSeq" id="WP_011057591.1">
    <property type="nucleotide sequence ID" value="NC_004113.1"/>
</dbReference>
<evidence type="ECO:0000256" key="5">
    <source>
        <dbReference type="ARBA" id="ARBA00022714"/>
    </source>
</evidence>
<dbReference type="PROSITE" id="PS00198">
    <property type="entry name" value="4FE4S_FER_1"/>
    <property type="match status" value="1"/>
</dbReference>
<keyword evidence="5 11" id="KW-0001">2Fe-2S</keyword>
<evidence type="ECO:0000313" key="15">
    <source>
        <dbReference type="Proteomes" id="UP000000440"/>
    </source>
</evidence>
<evidence type="ECO:0000256" key="11">
    <source>
        <dbReference type="RuleBase" id="RU361237"/>
    </source>
</evidence>
<keyword evidence="8 11" id="KW-0408">Iron</keyword>
<keyword evidence="15" id="KW-1185">Reference proteome</keyword>
<evidence type="ECO:0000256" key="6">
    <source>
        <dbReference type="ARBA" id="ARBA00022723"/>
    </source>
</evidence>
<dbReference type="InterPro" id="IPR009051">
    <property type="entry name" value="Helical_ferredxn"/>
</dbReference>
<evidence type="ECO:0000256" key="7">
    <source>
        <dbReference type="ARBA" id="ARBA00023002"/>
    </source>
</evidence>
<dbReference type="PATRIC" id="fig|197221.4.peg.1835"/>
<keyword evidence="7" id="KW-0560">Oxidoreductase</keyword>
<dbReference type="InterPro" id="IPR001041">
    <property type="entry name" value="2Fe-2S_ferredoxin-type"/>
</dbReference>
<keyword evidence="3 11" id="KW-0004">4Fe-4S</keyword>
<organism evidence="14 15">
    <name type="scientific">Thermosynechococcus vestitus (strain NIES-2133 / IAM M-273 / BP-1)</name>
    <dbReference type="NCBI Taxonomy" id="197221"/>
    <lineage>
        <taxon>Bacteria</taxon>
        <taxon>Bacillati</taxon>
        <taxon>Cyanobacteriota</taxon>
        <taxon>Cyanophyceae</taxon>
        <taxon>Acaryochloridales</taxon>
        <taxon>Thermosynechococcaceae</taxon>
        <taxon>Thermosynechococcus</taxon>
    </lineage>
</organism>
<name>Q8DI38_THEVB</name>
<evidence type="ECO:0000256" key="8">
    <source>
        <dbReference type="ARBA" id="ARBA00023004"/>
    </source>
</evidence>
<keyword evidence="4" id="KW-0816">Tricarboxylic acid cycle</keyword>
<dbReference type="Gene3D" id="1.10.1060.10">
    <property type="entry name" value="Alpha-helical ferredoxin"/>
    <property type="match status" value="1"/>
</dbReference>
<comment type="cofactor">
    <cofactor evidence="11">
        <name>[2Fe-2S] cluster</name>
        <dbReference type="ChEBI" id="CHEBI:190135"/>
    </cofactor>
    <text evidence="11">Binds 1 [2Fe-2S] cluster.</text>
</comment>
<dbReference type="GO" id="GO:0008177">
    <property type="term" value="F:succinate dehydrogenase (quinone) activity"/>
    <property type="evidence" value="ECO:0007669"/>
    <property type="project" value="UniProtKB-EC"/>
</dbReference>
<feature type="domain" description="4Fe-4S ferredoxin-type" evidence="13">
    <location>
        <begin position="139"/>
        <end position="167"/>
    </location>
</feature>
<dbReference type="EnsemblBacteria" id="BAC09306">
    <property type="protein sequence ID" value="BAC09306"/>
    <property type="gene ID" value="BAC09306"/>
</dbReference>
<keyword evidence="10 11" id="KW-0003">3Fe-4S</keyword>
<dbReference type="SUPFAM" id="SSF46548">
    <property type="entry name" value="alpha-helical ferredoxin"/>
    <property type="match status" value="1"/>
</dbReference>
<evidence type="ECO:0000259" key="12">
    <source>
        <dbReference type="PROSITE" id="PS51085"/>
    </source>
</evidence>
<dbReference type="GO" id="GO:0046872">
    <property type="term" value="F:metal ion binding"/>
    <property type="evidence" value="ECO:0007669"/>
    <property type="project" value="UniProtKB-KW"/>
</dbReference>
<dbReference type="GO" id="GO:0009055">
    <property type="term" value="F:electron transfer activity"/>
    <property type="evidence" value="ECO:0007669"/>
    <property type="project" value="InterPro"/>
</dbReference>
<dbReference type="Proteomes" id="UP000000440">
    <property type="component" value="Chromosome"/>
</dbReference>
<gene>
    <name evidence="14" type="ordered locus">tlr1754</name>
</gene>
<dbReference type="Gene3D" id="3.10.20.30">
    <property type="match status" value="1"/>
</dbReference>
<dbReference type="PROSITE" id="PS51379">
    <property type="entry name" value="4FE4S_FER_2"/>
    <property type="match status" value="1"/>
</dbReference>
<keyword evidence="9 11" id="KW-0411">Iron-sulfur</keyword>
<dbReference type="eggNOG" id="COG0479">
    <property type="taxonomic scope" value="Bacteria"/>
</dbReference>
<dbReference type="PROSITE" id="PS51085">
    <property type="entry name" value="2FE2S_FER_2"/>
    <property type="match status" value="1"/>
</dbReference>
<evidence type="ECO:0000256" key="2">
    <source>
        <dbReference type="ARBA" id="ARBA00009433"/>
    </source>
</evidence>
<dbReference type="InterPro" id="IPR036010">
    <property type="entry name" value="2Fe-2S_ferredoxin-like_sf"/>
</dbReference>